<keyword evidence="14" id="KW-1185">Reference proteome</keyword>
<comment type="similarity">
    <text evidence="2 12">Belongs to the FPP/GGPP synthase family.</text>
</comment>
<dbReference type="InterPro" id="IPR008949">
    <property type="entry name" value="Isoprenoid_synthase_dom_sf"/>
</dbReference>
<evidence type="ECO:0000256" key="1">
    <source>
        <dbReference type="ARBA" id="ARBA00001946"/>
    </source>
</evidence>
<dbReference type="GO" id="GO:0004337">
    <property type="term" value="F:(2E,6E)-farnesyl diphosphate synthase activity"/>
    <property type="evidence" value="ECO:0007669"/>
    <property type="project" value="UniProtKB-EC"/>
</dbReference>
<evidence type="ECO:0000256" key="7">
    <source>
        <dbReference type="ARBA" id="ARBA00022842"/>
    </source>
</evidence>
<dbReference type="InterPro" id="IPR000092">
    <property type="entry name" value="Polyprenyl_synt"/>
</dbReference>
<dbReference type="GeneID" id="78275254"/>
<dbReference type="EMBL" id="MPKA01000058">
    <property type="protein sequence ID" value="OLU46878.1"/>
    <property type="molecule type" value="Genomic_DNA"/>
</dbReference>
<evidence type="ECO:0000256" key="8">
    <source>
        <dbReference type="ARBA" id="ARBA00023229"/>
    </source>
</evidence>
<evidence type="ECO:0000256" key="3">
    <source>
        <dbReference type="ARBA" id="ARBA00012439"/>
    </source>
</evidence>
<keyword evidence="8" id="KW-0414">Isoprene biosynthesis</keyword>
<comment type="cofactor">
    <cofactor evidence="1">
        <name>Mg(2+)</name>
        <dbReference type="ChEBI" id="CHEBI:18420"/>
    </cofactor>
</comment>
<dbReference type="STRING" id="1862672.BO225_04730"/>
<dbReference type="GO" id="GO:0005737">
    <property type="term" value="C:cytoplasm"/>
    <property type="evidence" value="ECO:0007669"/>
    <property type="project" value="UniProtKB-ARBA"/>
</dbReference>
<comment type="catalytic activity">
    <reaction evidence="11">
        <text>isopentenyl diphosphate + (2E)-geranyl diphosphate = (2E,6E)-farnesyl diphosphate + diphosphate</text>
        <dbReference type="Rhea" id="RHEA:19361"/>
        <dbReference type="ChEBI" id="CHEBI:33019"/>
        <dbReference type="ChEBI" id="CHEBI:58057"/>
        <dbReference type="ChEBI" id="CHEBI:128769"/>
        <dbReference type="ChEBI" id="CHEBI:175763"/>
        <dbReference type="EC" id="2.5.1.10"/>
    </reaction>
</comment>
<dbReference type="Gene3D" id="1.10.600.10">
    <property type="entry name" value="Farnesyl Diphosphate Synthase"/>
    <property type="match status" value="1"/>
</dbReference>
<dbReference type="PROSITE" id="PS00444">
    <property type="entry name" value="POLYPRENYL_SYNTHASE_2"/>
    <property type="match status" value="1"/>
</dbReference>
<keyword evidence="7" id="KW-0460">Magnesium</keyword>
<evidence type="ECO:0000256" key="4">
    <source>
        <dbReference type="ARBA" id="ARBA00015100"/>
    </source>
</evidence>
<organism evidence="13 14">
    <name type="scientific">Dubosiella newyorkensis</name>
    <dbReference type="NCBI Taxonomy" id="1862672"/>
    <lineage>
        <taxon>Bacteria</taxon>
        <taxon>Bacillati</taxon>
        <taxon>Bacillota</taxon>
        <taxon>Erysipelotrichia</taxon>
        <taxon>Erysipelotrichales</taxon>
        <taxon>Erysipelotrichaceae</taxon>
        <taxon>Dubosiella</taxon>
    </lineage>
</organism>
<dbReference type="InterPro" id="IPR033749">
    <property type="entry name" value="Polyprenyl_synt_CS"/>
</dbReference>
<dbReference type="AlphaFoldDB" id="A0A1U7NNI3"/>
<dbReference type="RefSeq" id="WP_076341133.1">
    <property type="nucleotide sequence ID" value="NZ_CAJTMI010000002.1"/>
</dbReference>
<keyword evidence="5 12" id="KW-0808">Transferase</keyword>
<dbReference type="NCBIfam" id="NF045485">
    <property type="entry name" value="FPPsyn"/>
    <property type="match status" value="1"/>
</dbReference>
<evidence type="ECO:0000256" key="9">
    <source>
        <dbReference type="ARBA" id="ARBA00032380"/>
    </source>
</evidence>
<dbReference type="InterPro" id="IPR053378">
    <property type="entry name" value="Prenyl_diphosphate_synthase"/>
</dbReference>
<dbReference type="PANTHER" id="PTHR43281">
    <property type="entry name" value="FARNESYL DIPHOSPHATE SYNTHASE"/>
    <property type="match status" value="1"/>
</dbReference>
<dbReference type="FunFam" id="1.10.600.10:FF:000001">
    <property type="entry name" value="Geranylgeranyl diphosphate synthase"/>
    <property type="match status" value="1"/>
</dbReference>
<evidence type="ECO:0000256" key="12">
    <source>
        <dbReference type="RuleBase" id="RU004466"/>
    </source>
</evidence>
<keyword evidence="6" id="KW-0479">Metal-binding</keyword>
<dbReference type="PROSITE" id="PS00723">
    <property type="entry name" value="POLYPRENYL_SYNTHASE_1"/>
    <property type="match status" value="1"/>
</dbReference>
<comment type="caution">
    <text evidence="13">The sequence shown here is derived from an EMBL/GenBank/DDBJ whole genome shotgun (WGS) entry which is preliminary data.</text>
</comment>
<dbReference type="SUPFAM" id="SSF48576">
    <property type="entry name" value="Terpenoid synthases"/>
    <property type="match status" value="1"/>
</dbReference>
<evidence type="ECO:0000256" key="11">
    <source>
        <dbReference type="ARBA" id="ARBA00049399"/>
    </source>
</evidence>
<accession>A0A1U7NNI3</accession>
<reference evidence="13 14" key="1">
    <citation type="submission" date="2016-11" db="EMBL/GenBank/DDBJ databases">
        <title>Description of two novel members of the family Erysipelotrichaceae: Ileibacterium lipovorans gen. nov., sp. nov. and Dubosiella newyorkensis, gen. nov., sp. nov.</title>
        <authorList>
            <person name="Cox L.M."/>
            <person name="Sohn J."/>
            <person name="Tyrrell K.L."/>
            <person name="Citron D.M."/>
            <person name="Lawson P.A."/>
            <person name="Patel N.B."/>
            <person name="Iizumi T."/>
            <person name="Perez-Perez G.I."/>
            <person name="Goldstein E.J."/>
            <person name="Blaser M.J."/>
        </authorList>
    </citation>
    <scope>NUCLEOTIDE SEQUENCE [LARGE SCALE GENOMIC DNA]</scope>
    <source>
        <strain evidence="13 14">NYU-BL-A4</strain>
    </source>
</reference>
<dbReference type="PANTHER" id="PTHR43281:SF1">
    <property type="entry name" value="FARNESYL DIPHOSPHATE SYNTHASE"/>
    <property type="match status" value="1"/>
</dbReference>
<dbReference type="GO" id="GO:0016114">
    <property type="term" value="P:terpenoid biosynthetic process"/>
    <property type="evidence" value="ECO:0007669"/>
    <property type="project" value="UniProtKB-ARBA"/>
</dbReference>
<evidence type="ECO:0000256" key="2">
    <source>
        <dbReference type="ARBA" id="ARBA00006706"/>
    </source>
</evidence>
<gene>
    <name evidence="13" type="ORF">BO225_04730</name>
</gene>
<proteinExistence type="inferred from homology"/>
<evidence type="ECO:0000313" key="14">
    <source>
        <dbReference type="Proteomes" id="UP000186705"/>
    </source>
</evidence>
<name>A0A1U7NNI3_9FIRM</name>
<dbReference type="Pfam" id="PF00348">
    <property type="entry name" value="polyprenyl_synt"/>
    <property type="match status" value="1"/>
</dbReference>
<dbReference type="SFLD" id="SFLDS00005">
    <property type="entry name" value="Isoprenoid_Synthase_Type_I"/>
    <property type="match status" value="1"/>
</dbReference>
<dbReference type="Proteomes" id="UP000186705">
    <property type="component" value="Unassembled WGS sequence"/>
</dbReference>
<evidence type="ECO:0000256" key="5">
    <source>
        <dbReference type="ARBA" id="ARBA00022679"/>
    </source>
</evidence>
<evidence type="ECO:0000256" key="10">
    <source>
        <dbReference type="ARBA" id="ARBA00032873"/>
    </source>
</evidence>
<dbReference type="SFLD" id="SFLDG01017">
    <property type="entry name" value="Polyprenyl_Transferase_Like"/>
    <property type="match status" value="1"/>
</dbReference>
<protein>
    <recommendedName>
        <fullName evidence="4">Farnesyl diphosphate synthase</fullName>
        <ecNumber evidence="3">2.5.1.10</ecNumber>
    </recommendedName>
    <alternativeName>
        <fullName evidence="10">(2E,6E)-farnesyl diphosphate synthase</fullName>
    </alternativeName>
    <alternativeName>
        <fullName evidence="9">Geranyltranstransferase</fullName>
    </alternativeName>
</protein>
<dbReference type="EC" id="2.5.1.10" evidence="3"/>
<dbReference type="OrthoDB" id="9805316at2"/>
<dbReference type="GO" id="GO:0046872">
    <property type="term" value="F:metal ion binding"/>
    <property type="evidence" value="ECO:0007669"/>
    <property type="project" value="UniProtKB-KW"/>
</dbReference>
<evidence type="ECO:0000256" key="6">
    <source>
        <dbReference type="ARBA" id="ARBA00022723"/>
    </source>
</evidence>
<sequence>MDRFDAYLHSLFQDDIPSTVLEAMQYSLFAGGKRVRPQLLLLALEGYGIDPKLGYPMAAAIEMIHTYSLIHDDLPAMDDDDLRRGKPTCHKQFSEASAILAGDGLLTKAFYTASLSKVDPSIQVELIQALSQYAGCDGMIYGQCLDIQEESDPDPTLEKLIEVDLYKTGKLIALPLAAAALIANHPEDRKIMNELGEAIGIQFQIQDDILDATSNEESMGKSLSDAENEKATVVSLLTLEKAKELEAAYTKSIHELLSKLHGDFGALKKLIAALETRTH</sequence>
<evidence type="ECO:0000313" key="13">
    <source>
        <dbReference type="EMBL" id="OLU46878.1"/>
    </source>
</evidence>
<dbReference type="CDD" id="cd00685">
    <property type="entry name" value="Trans_IPPS_HT"/>
    <property type="match status" value="1"/>
</dbReference>